<dbReference type="Proteomes" id="UP000249723">
    <property type="component" value="Unassembled WGS sequence"/>
</dbReference>
<accession>A0A2X0NM87</accession>
<reference evidence="2" key="1">
    <citation type="submission" date="2016-10" db="EMBL/GenBank/DDBJ databases">
        <authorList>
            <person name="Jeantristanb JTB J.-T."/>
            <person name="Ricardo R."/>
        </authorList>
    </citation>
    <scope>NUCLEOTIDE SEQUENCE [LARGE SCALE GENOMIC DNA]</scope>
</reference>
<evidence type="ECO:0000313" key="2">
    <source>
        <dbReference type="Proteomes" id="UP000249723"/>
    </source>
</evidence>
<organism evidence="1 2">
    <name type="scientific">Microbotryum saponariae</name>
    <dbReference type="NCBI Taxonomy" id="289078"/>
    <lineage>
        <taxon>Eukaryota</taxon>
        <taxon>Fungi</taxon>
        <taxon>Dikarya</taxon>
        <taxon>Basidiomycota</taxon>
        <taxon>Pucciniomycotina</taxon>
        <taxon>Microbotryomycetes</taxon>
        <taxon>Microbotryales</taxon>
        <taxon>Microbotryaceae</taxon>
        <taxon>Microbotryum</taxon>
    </lineage>
</organism>
<sequence>MHASLAFLAASRRRRLCHHRQYPTFSARLASMKRIFDLLDDILERMAPLMDVRMSEPLASSLTNQTPGYSFHGRQTSDTLARPLDAWRDNYLRVDIEDQRLIVRAPEVMPSLLVEEQLPPQ</sequence>
<dbReference type="AlphaFoldDB" id="A0A2X0NM87"/>
<evidence type="ECO:0000313" key="1">
    <source>
        <dbReference type="EMBL" id="SCZ93416.1"/>
    </source>
</evidence>
<dbReference type="EMBL" id="FMWP01000048">
    <property type="protein sequence ID" value="SCZ93416.1"/>
    <property type="molecule type" value="Genomic_DNA"/>
</dbReference>
<name>A0A2X0NM87_9BASI</name>
<protein>
    <submittedName>
        <fullName evidence="1">BZ3500_MvSof-1268-A1-R1_Chr6-3g08645 protein</fullName>
    </submittedName>
</protein>
<gene>
    <name evidence="1" type="ORF">BZ3500_MVSOF-1268-A1-R1_CHR6-3G08645</name>
</gene>
<proteinExistence type="predicted"/>
<keyword evidence="2" id="KW-1185">Reference proteome</keyword>